<keyword evidence="4 7" id="KW-0547">Nucleotide-binding</keyword>
<feature type="region of interest" description="Disordered" evidence="8">
    <location>
        <begin position="458"/>
        <end position="514"/>
    </location>
</feature>
<evidence type="ECO:0000256" key="7">
    <source>
        <dbReference type="HAMAP-Rule" id="MF_01508"/>
    </source>
</evidence>
<dbReference type="InterPro" id="IPR003959">
    <property type="entry name" value="ATPase_AAA_core"/>
</dbReference>
<dbReference type="Pfam" id="PF21960">
    <property type="entry name" value="RCF1-5-like_lid"/>
    <property type="match status" value="1"/>
</dbReference>
<comment type="subunit">
    <text evidence="7">Heteromultimer composed of small subunits (RfcS) and large subunits (RfcL).</text>
</comment>
<evidence type="ECO:0000256" key="4">
    <source>
        <dbReference type="ARBA" id="ARBA00022741"/>
    </source>
</evidence>
<dbReference type="SUPFAM" id="SSF52540">
    <property type="entry name" value="P-loop containing nucleoside triphosphate hydrolases"/>
    <property type="match status" value="1"/>
</dbReference>
<protein>
    <recommendedName>
        <fullName evidence="2 7">Replication factor C large subunit</fullName>
        <shortName evidence="7">RFC large subunit</shortName>
    </recommendedName>
    <alternativeName>
        <fullName evidence="6 7">Clamp loader large subunit</fullName>
    </alternativeName>
</protein>
<dbReference type="PANTHER" id="PTHR23389">
    <property type="entry name" value="CHROMOSOME TRANSMISSION FIDELITY FACTOR 18"/>
    <property type="match status" value="1"/>
</dbReference>
<name>A0A8T3VTZ8_9EURY</name>
<reference evidence="10" key="1">
    <citation type="submission" date="2019-04" db="EMBL/GenBank/DDBJ databases">
        <title>Evolution of Biomass-Degrading Anaerobic Consortia Revealed by Metagenomics.</title>
        <authorList>
            <person name="Peng X."/>
        </authorList>
    </citation>
    <scope>NUCLEOTIDE SEQUENCE</scope>
    <source>
        <strain evidence="10">SIG13</strain>
    </source>
</reference>
<dbReference type="HAMAP" id="MF_01508">
    <property type="entry name" value="RfcL"/>
    <property type="match status" value="1"/>
</dbReference>
<comment type="function">
    <text evidence="7">Part of the RFC clamp loader complex which loads the PCNA sliding clamp onto DNA.</text>
</comment>
<dbReference type="EMBL" id="SUTF01000008">
    <property type="protein sequence ID" value="MBE6511079.1"/>
    <property type="molecule type" value="Genomic_DNA"/>
</dbReference>
<dbReference type="Proteomes" id="UP000713479">
    <property type="component" value="Unassembled WGS sequence"/>
</dbReference>
<sequence length="514" mass="59071">MLWTDKYRPKTLKEILGNNKEKKIIESWVNNWKEGNPQQPILLVGPPGIGKTTFAQAIAREFSEYIELNASDKRSQDVIKSTIGESSSSRSLFGDDYKLIIMDEVDGIHGTNDRGGVRAIGEIIKTSKHPLILIANDFYSKRLQSIKPKCQVIKMAKIRGPTINKMLKTIAQKEGIEYDKEALKLLSKKANGDIRSAINTFQAIADTSHELTMEDVETVTTKDDRSTIIDGVMATLKSKNPKHVKDALRVDEDPTLVMAYIAENVPREYTNKNELKKAYENLSNADLYFGRAQRTRNYGYWKYATDFMGIGVSASKKETYKKFTPIKSPTVFTLMGRNRGKRNLRDGIAEKMSEKMHISNSVAISMFPYLEIMFQNDELAWEISDFLDLDKDEIKRFRKKVIPKKVIKKMEKQKEELRIEERDRRAAELQNQMFAGIPQEEVIEEEPVRDEIELITPEPEIEEISENEESTSEEEPTVEEVSDEEELMAEEMIEEEVKEEPKEKKNKQASLFDF</sequence>
<dbReference type="Gene3D" id="3.40.50.300">
    <property type="entry name" value="P-loop containing nucleotide triphosphate hydrolases"/>
    <property type="match status" value="1"/>
</dbReference>
<evidence type="ECO:0000313" key="11">
    <source>
        <dbReference type="Proteomes" id="UP000713479"/>
    </source>
</evidence>
<accession>A0A8T3VTZ8</accession>
<dbReference type="SMART" id="SM00382">
    <property type="entry name" value="AAA"/>
    <property type="match status" value="1"/>
</dbReference>
<dbReference type="CDD" id="cd18140">
    <property type="entry name" value="HLD_clamp_RFC"/>
    <property type="match status" value="1"/>
</dbReference>
<evidence type="ECO:0000313" key="10">
    <source>
        <dbReference type="EMBL" id="MBE6511079.1"/>
    </source>
</evidence>
<evidence type="ECO:0000256" key="6">
    <source>
        <dbReference type="ARBA" id="ARBA00032141"/>
    </source>
</evidence>
<dbReference type="NCBIfam" id="NF003233">
    <property type="entry name" value="PRK04195.2-3"/>
    <property type="match status" value="1"/>
</dbReference>
<dbReference type="GO" id="GO:0005524">
    <property type="term" value="F:ATP binding"/>
    <property type="evidence" value="ECO:0007669"/>
    <property type="project" value="UniProtKB-UniRule"/>
</dbReference>
<evidence type="ECO:0000256" key="3">
    <source>
        <dbReference type="ARBA" id="ARBA00022705"/>
    </source>
</evidence>
<proteinExistence type="inferred from homology"/>
<dbReference type="InterPro" id="IPR027417">
    <property type="entry name" value="P-loop_NTPase"/>
</dbReference>
<organism evidence="10 11">
    <name type="scientific">Methanobrevibacter millerae</name>
    <dbReference type="NCBI Taxonomy" id="230361"/>
    <lineage>
        <taxon>Archaea</taxon>
        <taxon>Methanobacteriati</taxon>
        <taxon>Methanobacteriota</taxon>
        <taxon>Methanomada group</taxon>
        <taxon>Methanobacteria</taxon>
        <taxon>Methanobacteriales</taxon>
        <taxon>Methanobacteriaceae</taxon>
        <taxon>Methanobrevibacter</taxon>
    </lineage>
</organism>
<keyword evidence="5 7" id="KW-0067">ATP-binding</keyword>
<dbReference type="Pfam" id="PF00004">
    <property type="entry name" value="AAA"/>
    <property type="match status" value="1"/>
</dbReference>
<dbReference type="InterPro" id="IPR023935">
    <property type="entry name" value="Rep_factor-C_lsu"/>
</dbReference>
<dbReference type="InterPro" id="IPR003593">
    <property type="entry name" value="AAA+_ATPase"/>
</dbReference>
<dbReference type="NCBIfam" id="NF003229">
    <property type="entry name" value="PRK04195.1-5"/>
    <property type="match status" value="1"/>
</dbReference>
<dbReference type="CDD" id="cd00009">
    <property type="entry name" value="AAA"/>
    <property type="match status" value="1"/>
</dbReference>
<dbReference type="InterPro" id="IPR047854">
    <property type="entry name" value="RFC_lid"/>
</dbReference>
<feature type="compositionally biased region" description="Acidic residues" evidence="8">
    <location>
        <begin position="459"/>
        <end position="498"/>
    </location>
</feature>
<feature type="domain" description="AAA+ ATPase" evidence="9">
    <location>
        <begin position="37"/>
        <end position="159"/>
    </location>
</feature>
<evidence type="ECO:0000256" key="8">
    <source>
        <dbReference type="SAM" id="MobiDB-lite"/>
    </source>
</evidence>
<keyword evidence="3 7" id="KW-0235">DNA replication</keyword>
<comment type="similarity">
    <text evidence="1 7">Belongs to the activator 1 small subunits family. RfcL subfamily.</text>
</comment>
<dbReference type="Gene3D" id="1.10.8.60">
    <property type="match status" value="1"/>
</dbReference>
<dbReference type="GO" id="GO:0016887">
    <property type="term" value="F:ATP hydrolysis activity"/>
    <property type="evidence" value="ECO:0007669"/>
    <property type="project" value="InterPro"/>
</dbReference>
<dbReference type="GO" id="GO:0006260">
    <property type="term" value="P:DNA replication"/>
    <property type="evidence" value="ECO:0007669"/>
    <property type="project" value="UniProtKB-UniRule"/>
</dbReference>
<comment type="caution">
    <text evidence="10">The sequence shown here is derived from an EMBL/GenBank/DDBJ whole genome shotgun (WGS) entry which is preliminary data.</text>
</comment>
<feature type="binding site" evidence="7">
    <location>
        <begin position="45"/>
        <end position="52"/>
    </location>
    <ligand>
        <name>ATP</name>
        <dbReference type="ChEBI" id="CHEBI:30616"/>
    </ligand>
</feature>
<dbReference type="GO" id="GO:0003689">
    <property type="term" value="F:DNA clamp loader activity"/>
    <property type="evidence" value="ECO:0007669"/>
    <property type="project" value="UniProtKB-UniRule"/>
</dbReference>
<dbReference type="PANTHER" id="PTHR23389:SF6">
    <property type="entry name" value="REPLICATION FACTOR C SUBUNIT 1"/>
    <property type="match status" value="1"/>
</dbReference>
<evidence type="ECO:0000259" key="9">
    <source>
        <dbReference type="SMART" id="SM00382"/>
    </source>
</evidence>
<evidence type="ECO:0000256" key="1">
    <source>
        <dbReference type="ARBA" id="ARBA00006878"/>
    </source>
</evidence>
<evidence type="ECO:0000256" key="2">
    <source>
        <dbReference type="ARBA" id="ARBA00014793"/>
    </source>
</evidence>
<dbReference type="AlphaFoldDB" id="A0A8T3VTZ8"/>
<gene>
    <name evidence="7" type="primary">rfcL</name>
    <name evidence="10" type="ORF">E7Z74_07440</name>
</gene>
<evidence type="ECO:0000256" key="5">
    <source>
        <dbReference type="ARBA" id="ARBA00022840"/>
    </source>
</evidence>